<dbReference type="OrthoDB" id="3700951at2"/>
<evidence type="ECO:0000313" key="2">
    <source>
        <dbReference type="EMBL" id="SFF59618.1"/>
    </source>
</evidence>
<evidence type="ECO:0000256" key="1">
    <source>
        <dbReference type="SAM" id="SignalP"/>
    </source>
</evidence>
<feature type="chain" id="PRO_5010256841" description="SH3 domain-containing protein" evidence="1">
    <location>
        <begin position="29"/>
        <end position="127"/>
    </location>
</feature>
<reference evidence="2 3" key="1">
    <citation type="submission" date="2016-10" db="EMBL/GenBank/DDBJ databases">
        <authorList>
            <person name="de Groot N.N."/>
        </authorList>
    </citation>
    <scope>NUCLEOTIDE SEQUENCE [LARGE SCALE GENOMIC DNA]</scope>
    <source>
        <strain evidence="2 3">OK461</strain>
    </source>
</reference>
<dbReference type="Proteomes" id="UP000181942">
    <property type="component" value="Unassembled WGS sequence"/>
</dbReference>
<evidence type="ECO:0008006" key="4">
    <source>
        <dbReference type="Google" id="ProtNLM"/>
    </source>
</evidence>
<sequence length="127" mass="12951">MSIRRKAAAVLAGAVLACGLLSAGTASAAAPTGLTRQAAFETYTVVPDVDAPIRSGPGNGHPAIGRLRAGYSYSAFCWLSGETVVDHGSTSHIWIHLSGGPGIGDGWVSALYLRGDERADLPASAQC</sequence>
<organism evidence="2 3">
    <name type="scientific">Streptomyces mirabilis</name>
    <dbReference type="NCBI Taxonomy" id="68239"/>
    <lineage>
        <taxon>Bacteria</taxon>
        <taxon>Bacillati</taxon>
        <taxon>Actinomycetota</taxon>
        <taxon>Actinomycetes</taxon>
        <taxon>Kitasatosporales</taxon>
        <taxon>Streptomycetaceae</taxon>
        <taxon>Streptomyces</taxon>
    </lineage>
</organism>
<protein>
    <recommendedName>
        <fullName evidence="4">SH3 domain-containing protein</fullName>
    </recommendedName>
</protein>
<feature type="signal peptide" evidence="1">
    <location>
        <begin position="1"/>
        <end position="28"/>
    </location>
</feature>
<evidence type="ECO:0000313" key="3">
    <source>
        <dbReference type="Proteomes" id="UP000181942"/>
    </source>
</evidence>
<proteinExistence type="predicted"/>
<gene>
    <name evidence="2" type="ORF">SAMN02787118_109133</name>
</gene>
<dbReference type="EMBL" id="FONR01000009">
    <property type="protein sequence ID" value="SFF59618.1"/>
    <property type="molecule type" value="Genomic_DNA"/>
</dbReference>
<keyword evidence="1" id="KW-0732">Signal</keyword>
<accession>A0A1I2K008</accession>
<name>A0A1I2K008_9ACTN</name>
<dbReference type="RefSeq" id="WP_075029406.1">
    <property type="nucleotide sequence ID" value="NZ_FONR01000009.1"/>
</dbReference>
<dbReference type="PROSITE" id="PS51257">
    <property type="entry name" value="PROKAR_LIPOPROTEIN"/>
    <property type="match status" value="1"/>
</dbReference>
<dbReference type="AlphaFoldDB" id="A0A1I2K008"/>